<evidence type="ECO:0000313" key="2">
    <source>
        <dbReference type="EMBL" id="NYI42047.1"/>
    </source>
</evidence>
<proteinExistence type="predicted"/>
<sequence>MPEELHHDWRNLSGLIEATAQRQTIPCRNGRQPPPAWWTFDDITEQAAAAGACTACPVLAQCLAHGVKHPKEVGIYGGLTEKQRASAAREFAKETP</sequence>
<dbReference type="AlphaFoldDB" id="A0A7Z0CKN9"/>
<name>A0A7Z0CKN9_9MICO</name>
<protein>
    <recommendedName>
        <fullName evidence="1">4Fe-4S Wbl-type domain-containing protein</fullName>
    </recommendedName>
</protein>
<evidence type="ECO:0000259" key="1">
    <source>
        <dbReference type="PROSITE" id="PS51674"/>
    </source>
</evidence>
<dbReference type="InterPro" id="IPR034768">
    <property type="entry name" value="4FE4S_WBL"/>
</dbReference>
<feature type="domain" description="4Fe-4S Wbl-type" evidence="1">
    <location>
        <begin position="26"/>
        <end position="86"/>
    </location>
</feature>
<evidence type="ECO:0000313" key="3">
    <source>
        <dbReference type="Proteomes" id="UP000547973"/>
    </source>
</evidence>
<keyword evidence="3" id="KW-1185">Reference proteome</keyword>
<dbReference type="PROSITE" id="PS51674">
    <property type="entry name" value="4FE4S_WBL"/>
    <property type="match status" value="1"/>
</dbReference>
<organism evidence="2 3">
    <name type="scientific">Demequina lutea</name>
    <dbReference type="NCBI Taxonomy" id="431489"/>
    <lineage>
        <taxon>Bacteria</taxon>
        <taxon>Bacillati</taxon>
        <taxon>Actinomycetota</taxon>
        <taxon>Actinomycetes</taxon>
        <taxon>Micrococcales</taxon>
        <taxon>Demequinaceae</taxon>
        <taxon>Demequina</taxon>
    </lineage>
</organism>
<dbReference type="Pfam" id="PF02467">
    <property type="entry name" value="Whib"/>
    <property type="match status" value="1"/>
</dbReference>
<gene>
    <name evidence="2" type="ORF">BKA03_002166</name>
</gene>
<reference evidence="2 3" key="1">
    <citation type="submission" date="2020-07" db="EMBL/GenBank/DDBJ databases">
        <title>Sequencing the genomes of 1000 actinobacteria strains.</title>
        <authorList>
            <person name="Klenk H.-P."/>
        </authorList>
    </citation>
    <scope>NUCLEOTIDE SEQUENCE [LARGE SCALE GENOMIC DNA]</scope>
    <source>
        <strain evidence="2 3">DSM 19970</strain>
    </source>
</reference>
<dbReference type="RefSeq" id="WP_062076192.1">
    <property type="nucleotide sequence ID" value="NZ_BBRC01000019.1"/>
</dbReference>
<accession>A0A7Z0CKN9</accession>
<dbReference type="Proteomes" id="UP000547973">
    <property type="component" value="Unassembled WGS sequence"/>
</dbReference>
<dbReference type="EMBL" id="JACBZO010000001">
    <property type="protein sequence ID" value="NYI42047.1"/>
    <property type="molecule type" value="Genomic_DNA"/>
</dbReference>
<comment type="caution">
    <text evidence="2">The sequence shown here is derived from an EMBL/GenBank/DDBJ whole genome shotgun (WGS) entry which is preliminary data.</text>
</comment>